<evidence type="ECO:0000313" key="2">
    <source>
        <dbReference type="EMBL" id="CCB80189.1"/>
    </source>
</evidence>
<keyword evidence="1" id="KW-0175">Coiled coil</keyword>
<dbReference type="eggNOG" id="ENOG5030K63">
    <property type="taxonomic scope" value="Bacteria"/>
</dbReference>
<reference evidence="2 3" key="1">
    <citation type="journal article" date="2011" name="J. Bacteriol.">
        <title>Genome sequence of Helicobacter bizzozeronii strain CIII-1, an isolate from human gastric mucosa.</title>
        <authorList>
            <person name="Schott T."/>
            <person name="Rossi M."/>
            <person name="Hanninen M.L."/>
        </authorList>
    </citation>
    <scope>NUCLEOTIDE SEQUENCE [LARGE SCALE GENOMIC DNA]</scope>
    <source>
        <strain evidence="2 3">CIII-1</strain>
    </source>
</reference>
<dbReference type="EMBL" id="FR871757">
    <property type="protein sequence ID" value="CCB80189.1"/>
    <property type="molecule type" value="Genomic_DNA"/>
</dbReference>
<organism evidence="2 3">
    <name type="scientific">Helicobacter bizzozeronii (strain CIII-1)</name>
    <dbReference type="NCBI Taxonomy" id="1002804"/>
    <lineage>
        <taxon>Bacteria</taxon>
        <taxon>Pseudomonadati</taxon>
        <taxon>Campylobacterota</taxon>
        <taxon>Epsilonproteobacteria</taxon>
        <taxon>Campylobacterales</taxon>
        <taxon>Helicobacteraceae</taxon>
        <taxon>Helicobacter</taxon>
    </lineage>
</organism>
<keyword evidence="3" id="KW-1185">Reference proteome</keyword>
<dbReference type="Proteomes" id="UP000008387">
    <property type="component" value="Chromosome"/>
</dbReference>
<gene>
    <name evidence="2" type="ordered locus">HBZC1_12030</name>
</gene>
<evidence type="ECO:0000313" key="3">
    <source>
        <dbReference type="Proteomes" id="UP000008387"/>
    </source>
</evidence>
<accession>F8KTL9</accession>
<proteinExistence type="predicted"/>
<feature type="coiled-coil region" evidence="1">
    <location>
        <begin position="82"/>
        <end position="123"/>
    </location>
</feature>
<dbReference type="Pfam" id="PF14414">
    <property type="entry name" value="WHH"/>
    <property type="match status" value="1"/>
</dbReference>
<dbReference type="InterPro" id="IPR032869">
    <property type="entry name" value="WHH_dom_containing"/>
</dbReference>
<evidence type="ECO:0000256" key="1">
    <source>
        <dbReference type="SAM" id="Coils"/>
    </source>
</evidence>
<dbReference type="KEGG" id="hbi:HBZC1_12030"/>
<sequence length="334" mass="38517">MPVKVDTQQACQAITQLCFFRDDLYQKRHDFLQELQEYYEAICEEKRRTENLLGQAREGLAAARAYEAACEAALAMADEEDEAAAEADLAEAIAIREQWEQKVALLEQALEIYTEQVKRIETQILQETYQQSKSLLLAYNKEHSQLCRRSSQAINIIEKQYNRPPPMPPPGLQALFARLEALQKRLDPKFKITQIQMANENYKEFLQRHKESFVAKSSDIPWSEWNLPLFPAVFSTTIGLEHLGEEKPMLAFRALKALQKALEERPSLQELFNEEEQLQINKGITPKGYLWHFDGNPPLGTMQLVREEILLKVPHTKGYPLWQSTAEQLKTGIL</sequence>
<dbReference type="HOGENOM" id="CLU_823284_0_0_7"/>
<dbReference type="RefSeq" id="WP_013890608.1">
    <property type="nucleotide sequence ID" value="NC_015674.1"/>
</dbReference>
<protein>
    <submittedName>
        <fullName evidence="2">Uncharacterized protein</fullName>
    </submittedName>
</protein>
<dbReference type="AlphaFoldDB" id="F8KTL9"/>
<name>F8KTL9_HELBC</name>
<dbReference type="STRING" id="1002804.HBZC1_12030"/>